<protein>
    <recommendedName>
        <fullName evidence="2">Aminotransferase-like plant mobile domain-containing protein</fullName>
    </recommendedName>
</protein>
<feature type="region of interest" description="Disordered" evidence="1">
    <location>
        <begin position="1"/>
        <end position="47"/>
    </location>
</feature>
<dbReference type="EMBL" id="JAXUIC010000002">
    <property type="protein sequence ID" value="KAK4601520.1"/>
    <property type="molecule type" value="Genomic_DNA"/>
</dbReference>
<dbReference type="PANTHER" id="PTHR46033">
    <property type="entry name" value="PROTEIN MAIN-LIKE 2"/>
    <property type="match status" value="1"/>
</dbReference>
<name>A0AAN7G4T7_QUERU</name>
<dbReference type="InterPro" id="IPR019557">
    <property type="entry name" value="AminoTfrase-like_pln_mobile"/>
</dbReference>
<evidence type="ECO:0000256" key="1">
    <source>
        <dbReference type="SAM" id="MobiDB-lite"/>
    </source>
</evidence>
<dbReference type="AlphaFoldDB" id="A0AAN7G4T7"/>
<dbReference type="Proteomes" id="UP001324115">
    <property type="component" value="Unassembled WGS sequence"/>
</dbReference>
<proteinExistence type="predicted"/>
<organism evidence="3 4">
    <name type="scientific">Quercus rubra</name>
    <name type="common">Northern red oak</name>
    <name type="synonym">Quercus borealis</name>
    <dbReference type="NCBI Taxonomy" id="3512"/>
    <lineage>
        <taxon>Eukaryota</taxon>
        <taxon>Viridiplantae</taxon>
        <taxon>Streptophyta</taxon>
        <taxon>Embryophyta</taxon>
        <taxon>Tracheophyta</taxon>
        <taxon>Spermatophyta</taxon>
        <taxon>Magnoliopsida</taxon>
        <taxon>eudicotyledons</taxon>
        <taxon>Gunneridae</taxon>
        <taxon>Pentapetalae</taxon>
        <taxon>rosids</taxon>
        <taxon>fabids</taxon>
        <taxon>Fagales</taxon>
        <taxon>Fagaceae</taxon>
        <taxon>Quercus</taxon>
    </lineage>
</organism>
<feature type="domain" description="Aminotransferase-like plant mobile" evidence="2">
    <location>
        <begin position="162"/>
        <end position="283"/>
    </location>
</feature>
<keyword evidence="4" id="KW-1185">Reference proteome</keyword>
<dbReference type="InterPro" id="IPR044824">
    <property type="entry name" value="MAIN-like"/>
</dbReference>
<evidence type="ECO:0000313" key="3">
    <source>
        <dbReference type="EMBL" id="KAK4601520.1"/>
    </source>
</evidence>
<dbReference type="PANTHER" id="PTHR46033:SF80">
    <property type="entry name" value="PROTEIN MAIN-LIKE 2-LIKE"/>
    <property type="match status" value="1"/>
</dbReference>
<dbReference type="Pfam" id="PF10536">
    <property type="entry name" value="PMD"/>
    <property type="match status" value="1"/>
</dbReference>
<accession>A0AAN7G4T7</accession>
<evidence type="ECO:0000259" key="2">
    <source>
        <dbReference type="Pfam" id="PF10536"/>
    </source>
</evidence>
<reference evidence="3 4" key="1">
    <citation type="journal article" date="2023" name="G3 (Bethesda)">
        <title>A haplotype-resolved chromosome-scale genome for Quercus rubra L. provides insights into the genetics of adaptive traits for red oak species.</title>
        <authorList>
            <person name="Kapoor B."/>
            <person name="Jenkins J."/>
            <person name="Schmutz J."/>
            <person name="Zhebentyayeva T."/>
            <person name="Kuelheim C."/>
            <person name="Coggeshall M."/>
            <person name="Heim C."/>
            <person name="Lasky J.R."/>
            <person name="Leites L."/>
            <person name="Islam-Faridi N."/>
            <person name="Romero-Severson J."/>
            <person name="DeLeo V.L."/>
            <person name="Lucas S.M."/>
            <person name="Lazic D."/>
            <person name="Gailing O."/>
            <person name="Carlson J."/>
            <person name="Staton M."/>
        </authorList>
    </citation>
    <scope>NUCLEOTIDE SEQUENCE [LARGE SCALE GENOMIC DNA]</scope>
    <source>
        <strain evidence="3">Pseudo-F2</strain>
    </source>
</reference>
<evidence type="ECO:0000313" key="4">
    <source>
        <dbReference type="Proteomes" id="UP001324115"/>
    </source>
</evidence>
<dbReference type="GO" id="GO:0010073">
    <property type="term" value="P:meristem maintenance"/>
    <property type="evidence" value="ECO:0007669"/>
    <property type="project" value="InterPro"/>
</dbReference>
<comment type="caution">
    <text evidence="3">The sequence shown here is derived from an EMBL/GenBank/DDBJ whole genome shotgun (WGS) entry which is preliminary data.</text>
</comment>
<gene>
    <name evidence="3" type="ORF">RGQ29_010898</name>
</gene>
<sequence length="472" mass="52953">MSPVKSPSSSRRKGKTVASDSPAVPEEVEYSDSERSTEEETECNPDNECAPLINPWYEINPYFPKVPGEYVSPPPGRVLITFVRRDHDVSWAPLASSVPDLSIRQGVSLPVPLHFEFGSGVSSGWKEWVDSELSDTGFMGLLQRAGVLKAIVSSLCLSNFRDLYNLRHLVWRWCTTTHTFFFSYGKLTVTLEDVADQLLLPILGDTDPAALELSPEEEAIEIELRKRMTGNTKLSYWVSSSSKFPAAARRAAFIAFWLCKFVFGSHPHYAIKPLYFRLAIKISVEAGSCHIVTSSVHCTILQQWLFERCAQYLTKCRPARFAREKYQSCPRVITDFCGRFESDFPLAFHWSGLKPIGYSMVESFDEGVGFSWRAYRNLGTGYTCADSVMGLFVDTVGTTTPLVGFDETGITYLAATNAGWLPYLADEGIRFVHYPANRVRRQFGLDQDIPDDLSIPHESSYFSPSFPAAHCL</sequence>